<evidence type="ECO:0000256" key="1">
    <source>
        <dbReference type="SAM" id="MobiDB-lite"/>
    </source>
</evidence>
<name>A0AAE0L6A8_9CHLO</name>
<dbReference type="GO" id="GO:0006281">
    <property type="term" value="P:DNA repair"/>
    <property type="evidence" value="ECO:0007669"/>
    <property type="project" value="InterPro"/>
</dbReference>
<dbReference type="GO" id="GO:0005634">
    <property type="term" value="C:nucleus"/>
    <property type="evidence" value="ECO:0007669"/>
    <property type="project" value="UniProtKB-SubCell"/>
</dbReference>
<sequence>RGDTSGWTDTPAQAKARAAQKYIESYEATLRLEASEAQAKAAAEKTAKMVDSYNDRQRPKTLLEMHQDKQKKVVKDEKKAKKKQKTTDPHDQEWKVREEPEVFWKL</sequence>
<dbReference type="PANTHER" id="PTHR47422">
    <property type="entry name" value="DNAJ HEAT SHOCK N-TERMINAL DOMAIN-CONTAINING PROTEIN"/>
    <property type="match status" value="1"/>
</dbReference>
<dbReference type="Proteomes" id="UP001190700">
    <property type="component" value="Unassembled WGS sequence"/>
</dbReference>
<gene>
    <name evidence="3" type="ORF">CYMTET_18445</name>
</gene>
<dbReference type="Pfam" id="PF12572">
    <property type="entry name" value="DUF3752"/>
    <property type="match status" value="1"/>
</dbReference>
<organism evidence="3 4">
    <name type="scientific">Cymbomonas tetramitiformis</name>
    <dbReference type="NCBI Taxonomy" id="36881"/>
    <lineage>
        <taxon>Eukaryota</taxon>
        <taxon>Viridiplantae</taxon>
        <taxon>Chlorophyta</taxon>
        <taxon>Pyramimonadophyceae</taxon>
        <taxon>Pyramimonadales</taxon>
        <taxon>Pyramimonadaceae</taxon>
        <taxon>Cymbomonas</taxon>
    </lineage>
</organism>
<dbReference type="InterPro" id="IPR022226">
    <property type="entry name" value="DUF3752"/>
</dbReference>
<feature type="non-terminal residue" evidence="3">
    <location>
        <position position="1"/>
    </location>
</feature>
<protein>
    <recommendedName>
        <fullName evidence="2">DUF3752 domain-containing protein</fullName>
    </recommendedName>
</protein>
<dbReference type="AlphaFoldDB" id="A0AAE0L6A8"/>
<proteinExistence type="predicted"/>
<feature type="domain" description="DUF3752" evidence="2">
    <location>
        <begin position="2"/>
        <end position="85"/>
    </location>
</feature>
<dbReference type="EMBL" id="LGRX02008548">
    <property type="protein sequence ID" value="KAK3273305.1"/>
    <property type="molecule type" value="Genomic_DNA"/>
</dbReference>
<keyword evidence="4" id="KW-1185">Reference proteome</keyword>
<dbReference type="PANTHER" id="PTHR47422:SF1">
    <property type="entry name" value="DNAJ HEAT SHOCK N-TERMINAL DOMAIN-CONTAINING PROTEIN"/>
    <property type="match status" value="1"/>
</dbReference>
<evidence type="ECO:0000313" key="3">
    <source>
        <dbReference type="EMBL" id="KAK3273305.1"/>
    </source>
</evidence>
<feature type="region of interest" description="Disordered" evidence="1">
    <location>
        <begin position="54"/>
        <end position="106"/>
    </location>
</feature>
<reference evidence="3 4" key="1">
    <citation type="journal article" date="2015" name="Genome Biol. Evol.">
        <title>Comparative Genomics of a Bacterivorous Green Alga Reveals Evolutionary Causalities and Consequences of Phago-Mixotrophic Mode of Nutrition.</title>
        <authorList>
            <person name="Burns J.A."/>
            <person name="Paasch A."/>
            <person name="Narechania A."/>
            <person name="Kim E."/>
        </authorList>
    </citation>
    <scope>NUCLEOTIDE SEQUENCE [LARGE SCALE GENOMIC DNA]</scope>
    <source>
        <strain evidence="3 4">PLY_AMNH</strain>
    </source>
</reference>
<evidence type="ECO:0000259" key="2">
    <source>
        <dbReference type="Pfam" id="PF12572"/>
    </source>
</evidence>
<evidence type="ECO:0000313" key="4">
    <source>
        <dbReference type="Proteomes" id="UP001190700"/>
    </source>
</evidence>
<accession>A0AAE0L6A8</accession>
<comment type="caution">
    <text evidence="3">The sequence shown here is derived from an EMBL/GenBank/DDBJ whole genome shotgun (WGS) entry which is preliminary data.</text>
</comment>